<protein>
    <recommendedName>
        <fullName evidence="3 8">Thiazole synthase</fullName>
        <ecNumber evidence="3 8">2.8.1.10</ecNumber>
    </recommendedName>
</protein>
<evidence type="ECO:0000256" key="2">
    <source>
        <dbReference type="ARBA" id="ARBA00004948"/>
    </source>
</evidence>
<feature type="active site" description="Schiff-base intermediate with DXP" evidence="8">
    <location>
        <position position="95"/>
    </location>
</feature>
<dbReference type="HAMAP" id="MF_00443">
    <property type="entry name" value="ThiG"/>
    <property type="match status" value="1"/>
</dbReference>
<proteinExistence type="inferred from homology"/>
<organism evidence="10 11">
    <name type="scientific">Alteromonas mediterranea 615</name>
    <dbReference type="NCBI Taxonomy" id="1300253"/>
    <lineage>
        <taxon>Bacteria</taxon>
        <taxon>Pseudomonadati</taxon>
        <taxon>Pseudomonadota</taxon>
        <taxon>Gammaproteobacteria</taxon>
        <taxon>Alteromonadales</taxon>
        <taxon>Alteromonadaceae</taxon>
        <taxon>Alteromonas/Salinimonas group</taxon>
        <taxon>Alteromonas</taxon>
    </lineage>
</organism>
<keyword evidence="6 8" id="KW-0704">Schiff base</keyword>
<feature type="binding site" evidence="8">
    <location>
        <begin position="182"/>
        <end position="183"/>
    </location>
    <ligand>
        <name>1-deoxy-D-xylulose 5-phosphate</name>
        <dbReference type="ChEBI" id="CHEBI:57792"/>
    </ligand>
</feature>
<dbReference type="Pfam" id="PF05690">
    <property type="entry name" value="ThiG"/>
    <property type="match status" value="1"/>
</dbReference>
<dbReference type="InterPro" id="IPR008867">
    <property type="entry name" value="ThiG"/>
</dbReference>
<comment type="pathway">
    <text evidence="2 8">Cofactor biosynthesis; thiamine diphosphate biosynthesis.</text>
</comment>
<evidence type="ECO:0000313" key="11">
    <source>
        <dbReference type="Proteomes" id="UP000014909"/>
    </source>
</evidence>
<dbReference type="PANTHER" id="PTHR34266:SF2">
    <property type="entry name" value="THIAZOLE SYNTHASE"/>
    <property type="match status" value="1"/>
</dbReference>
<dbReference type="GO" id="GO:0005737">
    <property type="term" value="C:cytoplasm"/>
    <property type="evidence" value="ECO:0007669"/>
    <property type="project" value="UniProtKB-SubCell"/>
</dbReference>
<dbReference type="EMBL" id="CP004846">
    <property type="protein sequence ID" value="AGP76549.1"/>
    <property type="molecule type" value="Genomic_DNA"/>
</dbReference>
<evidence type="ECO:0000259" key="9">
    <source>
        <dbReference type="Pfam" id="PF05690"/>
    </source>
</evidence>
<dbReference type="SUPFAM" id="SSF110399">
    <property type="entry name" value="ThiG-like"/>
    <property type="match status" value="1"/>
</dbReference>
<dbReference type="PANTHER" id="PTHR34266">
    <property type="entry name" value="THIAZOLE SYNTHASE"/>
    <property type="match status" value="1"/>
</dbReference>
<gene>
    <name evidence="8 10" type="primary">thiG</name>
    <name evidence="10" type="ORF">I633_00780</name>
</gene>
<dbReference type="KEGG" id="amh:I633_00780"/>
<evidence type="ECO:0000256" key="1">
    <source>
        <dbReference type="ARBA" id="ARBA00002834"/>
    </source>
</evidence>
<comment type="catalytic activity">
    <reaction evidence="7 8">
        <text>[ThiS sulfur-carrier protein]-C-terminal-Gly-aminoethanethioate + 2-iminoacetate + 1-deoxy-D-xylulose 5-phosphate = [ThiS sulfur-carrier protein]-C-terminal Gly-Gly + 2-[(2R,5Z)-2-carboxy-4-methylthiazol-5(2H)-ylidene]ethyl phosphate + 2 H2O + H(+)</text>
        <dbReference type="Rhea" id="RHEA:26297"/>
        <dbReference type="Rhea" id="RHEA-COMP:12909"/>
        <dbReference type="Rhea" id="RHEA-COMP:19908"/>
        <dbReference type="ChEBI" id="CHEBI:15377"/>
        <dbReference type="ChEBI" id="CHEBI:15378"/>
        <dbReference type="ChEBI" id="CHEBI:57792"/>
        <dbReference type="ChEBI" id="CHEBI:62899"/>
        <dbReference type="ChEBI" id="CHEBI:77846"/>
        <dbReference type="ChEBI" id="CHEBI:90778"/>
        <dbReference type="ChEBI" id="CHEBI:232372"/>
        <dbReference type="EC" id="2.8.1.10"/>
    </reaction>
</comment>
<evidence type="ECO:0000256" key="4">
    <source>
        <dbReference type="ARBA" id="ARBA00022679"/>
    </source>
</evidence>
<keyword evidence="4 8" id="KW-0808">Transferase</keyword>
<dbReference type="PATRIC" id="fig|1300253.3.peg.159"/>
<dbReference type="AlphaFoldDB" id="S5AAN1"/>
<reference evidence="10 11" key="1">
    <citation type="journal article" date="2013" name="Genome Biol. Evol.">
        <title>Genomic Diversity of "Deep Ecotype" Alteromonas macleodii Isolates: Evidence for Pan-Mediterranean Clonal Frames.</title>
        <authorList>
            <person name="Lopez-Perez M."/>
            <person name="Gonzaga A."/>
            <person name="Rodriguez-Valera F."/>
        </authorList>
    </citation>
    <scope>NUCLEOTIDE SEQUENCE [LARGE SCALE GENOMIC DNA]</scope>
    <source>
        <strain evidence="11">'English Channel 615'</strain>
    </source>
</reference>
<feature type="binding site" evidence="8">
    <location>
        <position position="156"/>
    </location>
    <ligand>
        <name>1-deoxy-D-xylulose 5-phosphate</name>
        <dbReference type="ChEBI" id="CHEBI:57792"/>
    </ligand>
</feature>
<dbReference type="Gene3D" id="3.20.20.70">
    <property type="entry name" value="Aldolase class I"/>
    <property type="match status" value="1"/>
</dbReference>
<dbReference type="Proteomes" id="UP000014909">
    <property type="component" value="Chromosome"/>
</dbReference>
<evidence type="ECO:0000313" key="10">
    <source>
        <dbReference type="EMBL" id="AGP76549.1"/>
    </source>
</evidence>
<evidence type="ECO:0000256" key="5">
    <source>
        <dbReference type="ARBA" id="ARBA00022977"/>
    </source>
</evidence>
<keyword evidence="5 8" id="KW-0784">Thiamine biosynthesis</keyword>
<keyword evidence="8" id="KW-0963">Cytoplasm</keyword>
<evidence type="ECO:0000256" key="8">
    <source>
        <dbReference type="HAMAP-Rule" id="MF_00443"/>
    </source>
</evidence>
<comment type="similarity">
    <text evidence="8">Belongs to the ThiG family.</text>
</comment>
<dbReference type="CDD" id="cd04728">
    <property type="entry name" value="ThiG"/>
    <property type="match status" value="1"/>
</dbReference>
<sequence>MLTLAKHTFSSRLLTGTGKFSNATTMKSAVSAAQSNIVTLAMKRVASNNAQDETLKALRELGVTLLPNTSGAKNAQEAVFAAELSYEALGSQWVKLEIHPDQRYLLPDPIETLRAAETLVKKGFNVLPYCGADPVLCKRLEDVGCAAVMPLGAPIGSNQGLQTAPFLKIIVEQASIPVIVDAGIGKPSEAMAAMEMGVDAVLVNTAIATARNPVAMAKAFASAVETGRSAFEAGWAQPVMWRRPLARLPPFWSQQYEGSTSANAARFGPLGYVD</sequence>
<evidence type="ECO:0000256" key="3">
    <source>
        <dbReference type="ARBA" id="ARBA00011960"/>
    </source>
</evidence>
<dbReference type="HOGENOM" id="CLU_062233_1_0_6"/>
<evidence type="ECO:0000256" key="7">
    <source>
        <dbReference type="ARBA" id="ARBA00049897"/>
    </source>
</evidence>
<name>S5AAN1_9ALTE</name>
<dbReference type="EC" id="2.8.1.10" evidence="3 8"/>
<dbReference type="InterPro" id="IPR013785">
    <property type="entry name" value="Aldolase_TIM"/>
</dbReference>
<dbReference type="InterPro" id="IPR033983">
    <property type="entry name" value="Thiazole_synthase_ThiG"/>
</dbReference>
<evidence type="ECO:0000256" key="6">
    <source>
        <dbReference type="ARBA" id="ARBA00023270"/>
    </source>
</evidence>
<accession>S5AAN1</accession>
<dbReference type="GO" id="GO:1990107">
    <property type="term" value="F:thiazole synthase activity"/>
    <property type="evidence" value="ECO:0007669"/>
    <property type="project" value="UniProtKB-EC"/>
</dbReference>
<feature type="binding site" evidence="8">
    <location>
        <begin position="204"/>
        <end position="205"/>
    </location>
    <ligand>
        <name>1-deoxy-D-xylulose 5-phosphate</name>
        <dbReference type="ChEBI" id="CHEBI:57792"/>
    </ligand>
</feature>
<comment type="subcellular location">
    <subcellularLocation>
        <location evidence="8">Cytoplasm</location>
    </subcellularLocation>
</comment>
<comment type="function">
    <text evidence="1 8">Catalyzes the rearrangement of 1-deoxy-D-xylulose 5-phosphate (DXP) to produce the thiazole phosphate moiety of thiamine. Sulfur is provided by the thiocarboxylate moiety of the carrier protein ThiS. In vitro, sulfur can be provided by H(2)S.</text>
</comment>
<dbReference type="GO" id="GO:0009229">
    <property type="term" value="P:thiamine diphosphate biosynthetic process"/>
    <property type="evidence" value="ECO:0007669"/>
    <property type="project" value="UniProtKB-UniRule"/>
</dbReference>
<dbReference type="UniPathway" id="UPA00060"/>
<feature type="domain" description="Thiazole synthase ThiG" evidence="9">
    <location>
        <begin position="4"/>
        <end position="237"/>
    </location>
</feature>
<comment type="subunit">
    <text evidence="8">Homotetramer. Forms heterodimers with either ThiH or ThiS.</text>
</comment>